<organism evidence="1 2">
    <name type="scientific">Ideonella paludis</name>
    <dbReference type="NCBI Taxonomy" id="1233411"/>
    <lineage>
        <taxon>Bacteria</taxon>
        <taxon>Pseudomonadati</taxon>
        <taxon>Pseudomonadota</taxon>
        <taxon>Betaproteobacteria</taxon>
        <taxon>Burkholderiales</taxon>
        <taxon>Sphaerotilaceae</taxon>
        <taxon>Ideonella</taxon>
    </lineage>
</organism>
<keyword evidence="2" id="KW-1185">Reference proteome</keyword>
<comment type="caution">
    <text evidence="1">The sequence shown here is derived from an EMBL/GenBank/DDBJ whole genome shotgun (WGS) entry which is preliminary data.</text>
</comment>
<name>A0ABS5DXQ0_9BURK</name>
<evidence type="ECO:0008006" key="3">
    <source>
        <dbReference type="Google" id="ProtNLM"/>
    </source>
</evidence>
<reference evidence="1 2" key="1">
    <citation type="submission" date="2021-04" db="EMBL/GenBank/DDBJ databases">
        <title>The genome sequence of type strain Ideonella paludis KCTC 32238.</title>
        <authorList>
            <person name="Liu Y."/>
        </authorList>
    </citation>
    <scope>NUCLEOTIDE SEQUENCE [LARGE SCALE GENOMIC DNA]</scope>
    <source>
        <strain evidence="1 2">KCTC 32238</strain>
    </source>
</reference>
<evidence type="ECO:0000313" key="2">
    <source>
        <dbReference type="Proteomes" id="UP000672097"/>
    </source>
</evidence>
<dbReference type="EMBL" id="JAGQDG010000004">
    <property type="protein sequence ID" value="MBQ0935925.1"/>
    <property type="molecule type" value="Genomic_DNA"/>
</dbReference>
<dbReference type="InterPro" id="IPR029063">
    <property type="entry name" value="SAM-dependent_MTases_sf"/>
</dbReference>
<dbReference type="Gene3D" id="3.40.50.150">
    <property type="entry name" value="Vaccinia Virus protein VP39"/>
    <property type="match status" value="1"/>
</dbReference>
<dbReference type="Proteomes" id="UP000672097">
    <property type="component" value="Unassembled WGS sequence"/>
</dbReference>
<protein>
    <recommendedName>
        <fullName evidence="3">Class I SAM-dependent methyltransferase</fullName>
    </recommendedName>
</protein>
<proteinExistence type="predicted"/>
<sequence length="522" mass="59428">MDLPRIHIAIMQPAGYVHSLGFLDQARYARYQFRRMGAEVTLAKNRLREDAVNLVFGAHLGFPKDWQQRHTCIFFNLEQLGHGGAKVNEDYVNLLRHSAVADYDAANVAAYASDPADVPLVPFLHAPYLDGTSAPPLEERPIDLLFFGSMNPRRQAFIQRVEACGLNVATFDYPLYGAERDQFIRQAKAVLNCHFYETSRFEQARAFHTLSLGTPFVSERTARTVAPAAFEDAVTWVDDAHLEHFFTTQFATPAWFEQARQQLDRFTQHDPIEAWADLLAFAAGYHQQVESQRSGLPWQPARMNLGSGKDYKPGWLNVDILARAQPDIVLDLGQPVQFPVHTTTLGGGEVLLQAGSLERIYANNVLEHVPDLPCLMTNLLALLQEGGVIDIEVPYEKALTAWQDPTHLRAMNENSWLYYTDWFWYLGWFEHRFEPVQTGWLDSQLQPCPKDKAAFMKLSLRKIETSLRERTVARTMRPDFGGVQDDMPPEWQDDLAALDNQASTWPELQAEHTLRDELTERA</sequence>
<dbReference type="RefSeq" id="WP_210809243.1">
    <property type="nucleotide sequence ID" value="NZ_JAGQDG010000004.1"/>
</dbReference>
<dbReference type="SUPFAM" id="SSF53335">
    <property type="entry name" value="S-adenosyl-L-methionine-dependent methyltransferases"/>
    <property type="match status" value="1"/>
</dbReference>
<accession>A0ABS5DXQ0</accession>
<evidence type="ECO:0000313" key="1">
    <source>
        <dbReference type="EMBL" id="MBQ0935925.1"/>
    </source>
</evidence>
<gene>
    <name evidence="1" type="ORF">KAK11_11360</name>
</gene>